<evidence type="ECO:0000256" key="8">
    <source>
        <dbReference type="ARBA" id="ARBA00033408"/>
    </source>
</evidence>
<feature type="coiled-coil region" evidence="10">
    <location>
        <begin position="326"/>
        <end position="356"/>
    </location>
</feature>
<keyword evidence="7 9" id="KW-0234">DNA repair</keyword>
<evidence type="ECO:0000256" key="10">
    <source>
        <dbReference type="SAM" id="Coils"/>
    </source>
</evidence>
<name>A0ABT1G6S7_9GAMM</name>
<evidence type="ECO:0000256" key="4">
    <source>
        <dbReference type="ARBA" id="ARBA00022741"/>
    </source>
</evidence>
<dbReference type="PIRSF" id="PIRSF003128">
    <property type="entry name" value="RecN"/>
    <property type="match status" value="1"/>
</dbReference>
<evidence type="ECO:0000256" key="7">
    <source>
        <dbReference type="ARBA" id="ARBA00023204"/>
    </source>
</evidence>
<evidence type="ECO:0000313" key="12">
    <source>
        <dbReference type="EMBL" id="MCP1727001.1"/>
    </source>
</evidence>
<evidence type="ECO:0000256" key="3">
    <source>
        <dbReference type="ARBA" id="ARBA00021315"/>
    </source>
</evidence>
<proteinExistence type="inferred from homology"/>
<organism evidence="12 13">
    <name type="scientific">Natronospira proteinivora</name>
    <dbReference type="NCBI Taxonomy" id="1807133"/>
    <lineage>
        <taxon>Bacteria</taxon>
        <taxon>Pseudomonadati</taxon>
        <taxon>Pseudomonadota</taxon>
        <taxon>Gammaproteobacteria</taxon>
        <taxon>Natronospirales</taxon>
        <taxon>Natronospiraceae</taxon>
        <taxon>Natronospira</taxon>
    </lineage>
</organism>
<gene>
    <name evidence="12" type="ORF">J2T60_000966</name>
</gene>
<evidence type="ECO:0000256" key="5">
    <source>
        <dbReference type="ARBA" id="ARBA00022763"/>
    </source>
</evidence>
<comment type="similarity">
    <text evidence="2 9">Belongs to the RecN family.</text>
</comment>
<feature type="coiled-coil region" evidence="10">
    <location>
        <begin position="193"/>
        <end position="220"/>
    </location>
</feature>
<dbReference type="Gene3D" id="3.40.50.300">
    <property type="entry name" value="P-loop containing nucleotide triphosphate hydrolases"/>
    <property type="match status" value="2"/>
</dbReference>
<dbReference type="Pfam" id="PF02463">
    <property type="entry name" value="SMC_N"/>
    <property type="match status" value="1"/>
</dbReference>
<keyword evidence="4" id="KW-0547">Nucleotide-binding</keyword>
<comment type="caution">
    <text evidence="12">The sequence shown here is derived from an EMBL/GenBank/DDBJ whole genome shotgun (WGS) entry which is preliminary data.</text>
</comment>
<reference evidence="12 13" key="1">
    <citation type="submission" date="2022-03" db="EMBL/GenBank/DDBJ databases">
        <title>Genomic Encyclopedia of Type Strains, Phase III (KMG-III): the genomes of soil and plant-associated and newly described type strains.</title>
        <authorList>
            <person name="Whitman W."/>
        </authorList>
    </citation>
    <scope>NUCLEOTIDE SEQUENCE [LARGE SCALE GENOMIC DNA]</scope>
    <source>
        <strain evidence="12 13">BSker1</strain>
    </source>
</reference>
<sequence>MLTHLRIKDFALIQELDLELTGGLNVLTGETGAGKSILVDAIGLVLGDRADAAVVRHGKERAEISVEFDLEDDPDTRAWLQEEELDDEDQCLLRRTISRQGRSRAYVNGHKVPVQQLKRLGEQLMDIHGQHEHQSLLRGKTQLALVDQYGDHQTAIEAADQAWRQWQQARKQLAQLEEDAGGGESGAEFLRHQVRELEALELAEGELESLENEHERLRHGGRLLEEGQQALGLAFEGESASASELLSQALHRVEALVTLDSRLEPIRAGFEQAGIHLDEAAESLQRYLSDLDLDPARLDWVADRIGTAHELARKHRVEPAELPATLSRMQERLDAIEHAGERLNEAREAVAAAEKAWWSQADKLNGLRQKTAKTLSDKVTQVMQGLGLDGGKLSIQVEAEAESPRRGGADSAQFQVSMNAGQPLRSLARVASGGELSRIGLAIQVVAARRASIPAMIFDEVDAGIGGGVAEIVGRELRRLGSRCQVFCVTHLPQVASQGHHHFKIAKSIRQGETFTQVTPLADGERVEELARMLGGTEITDTSRDHAREMMEKAG</sequence>
<dbReference type="RefSeq" id="WP_253446177.1">
    <property type="nucleotide sequence ID" value="NZ_JALJYF010000001.1"/>
</dbReference>
<keyword evidence="13" id="KW-1185">Reference proteome</keyword>
<evidence type="ECO:0000259" key="11">
    <source>
        <dbReference type="Pfam" id="PF02463"/>
    </source>
</evidence>
<dbReference type="EMBL" id="JALJYF010000001">
    <property type="protein sequence ID" value="MCP1727001.1"/>
    <property type="molecule type" value="Genomic_DNA"/>
</dbReference>
<dbReference type="NCBIfam" id="TIGR00634">
    <property type="entry name" value="recN"/>
    <property type="match status" value="1"/>
</dbReference>
<keyword evidence="6" id="KW-0067">ATP-binding</keyword>
<evidence type="ECO:0000256" key="2">
    <source>
        <dbReference type="ARBA" id="ARBA00009441"/>
    </source>
</evidence>
<dbReference type="CDD" id="cd03241">
    <property type="entry name" value="ABC_RecN"/>
    <property type="match status" value="2"/>
</dbReference>
<comment type="function">
    <text evidence="1 9">May be involved in recombinational repair of damaged DNA.</text>
</comment>
<dbReference type="NCBIfam" id="NF008121">
    <property type="entry name" value="PRK10869.1"/>
    <property type="match status" value="1"/>
</dbReference>
<evidence type="ECO:0000256" key="1">
    <source>
        <dbReference type="ARBA" id="ARBA00003618"/>
    </source>
</evidence>
<accession>A0ABT1G6S7</accession>
<feature type="domain" description="RecF/RecN/SMC N-terminal" evidence="11">
    <location>
        <begin position="1"/>
        <end position="507"/>
    </location>
</feature>
<evidence type="ECO:0000256" key="6">
    <source>
        <dbReference type="ARBA" id="ARBA00022840"/>
    </source>
</evidence>
<keyword evidence="10" id="KW-0175">Coiled coil</keyword>
<keyword evidence="5 9" id="KW-0227">DNA damage</keyword>
<dbReference type="InterPro" id="IPR003395">
    <property type="entry name" value="RecF/RecN/SMC_N"/>
</dbReference>
<dbReference type="PANTHER" id="PTHR11059:SF0">
    <property type="entry name" value="DNA REPAIR PROTEIN RECN"/>
    <property type="match status" value="1"/>
</dbReference>
<evidence type="ECO:0000313" key="13">
    <source>
        <dbReference type="Proteomes" id="UP001523550"/>
    </source>
</evidence>
<dbReference type="Proteomes" id="UP001523550">
    <property type="component" value="Unassembled WGS sequence"/>
</dbReference>
<evidence type="ECO:0000256" key="9">
    <source>
        <dbReference type="PIRNR" id="PIRNR003128"/>
    </source>
</evidence>
<dbReference type="SUPFAM" id="SSF52540">
    <property type="entry name" value="P-loop containing nucleoside triphosphate hydrolases"/>
    <property type="match status" value="2"/>
</dbReference>
<dbReference type="PANTHER" id="PTHR11059">
    <property type="entry name" value="DNA REPAIR PROTEIN RECN"/>
    <property type="match status" value="1"/>
</dbReference>
<dbReference type="InterPro" id="IPR027417">
    <property type="entry name" value="P-loop_NTPase"/>
</dbReference>
<protein>
    <recommendedName>
        <fullName evidence="3 9">DNA repair protein RecN</fullName>
    </recommendedName>
    <alternativeName>
        <fullName evidence="8 9">Recombination protein N</fullName>
    </alternativeName>
</protein>
<dbReference type="InterPro" id="IPR004604">
    <property type="entry name" value="DNA_recomb/repair_RecN"/>
</dbReference>